<evidence type="ECO:0000256" key="1">
    <source>
        <dbReference type="SAM" id="MobiDB-lite"/>
    </source>
</evidence>
<sequence length="71" mass="8789">MWKERRCCYSLNNEILRNFSSIFRFNKEPEKTENVENNLRSSHRRRRNEESDDDLDFDIDLEDTEEDNQMD</sequence>
<organism evidence="2 3">
    <name type="scientific">Eschrichtius robustus</name>
    <name type="common">California gray whale</name>
    <name type="synonym">Eschrichtius gibbosus</name>
    <dbReference type="NCBI Taxonomy" id="9764"/>
    <lineage>
        <taxon>Eukaryota</taxon>
        <taxon>Metazoa</taxon>
        <taxon>Chordata</taxon>
        <taxon>Craniata</taxon>
        <taxon>Vertebrata</taxon>
        <taxon>Euteleostomi</taxon>
        <taxon>Mammalia</taxon>
        <taxon>Eutheria</taxon>
        <taxon>Laurasiatheria</taxon>
        <taxon>Artiodactyla</taxon>
        <taxon>Whippomorpha</taxon>
        <taxon>Cetacea</taxon>
        <taxon>Mysticeti</taxon>
        <taxon>Eschrichtiidae</taxon>
        <taxon>Eschrichtius</taxon>
    </lineage>
</organism>
<proteinExistence type="predicted"/>
<gene>
    <name evidence="2" type="ORF">J1605_010296</name>
</gene>
<dbReference type="Proteomes" id="UP001159641">
    <property type="component" value="Unassembled WGS sequence"/>
</dbReference>
<protein>
    <submittedName>
        <fullName evidence="2">Uncharacterized protein</fullName>
    </submittedName>
</protein>
<evidence type="ECO:0000313" key="2">
    <source>
        <dbReference type="EMBL" id="KAJ8782317.1"/>
    </source>
</evidence>
<accession>A0AB34GTL3</accession>
<dbReference type="EMBL" id="JAIQCJ010002113">
    <property type="protein sequence ID" value="KAJ8782317.1"/>
    <property type="molecule type" value="Genomic_DNA"/>
</dbReference>
<feature type="region of interest" description="Disordered" evidence="1">
    <location>
        <begin position="30"/>
        <end position="71"/>
    </location>
</feature>
<evidence type="ECO:0000313" key="3">
    <source>
        <dbReference type="Proteomes" id="UP001159641"/>
    </source>
</evidence>
<dbReference type="AlphaFoldDB" id="A0AB34GTL3"/>
<name>A0AB34GTL3_ESCRO</name>
<feature type="compositionally biased region" description="Acidic residues" evidence="1">
    <location>
        <begin position="50"/>
        <end position="71"/>
    </location>
</feature>
<keyword evidence="3" id="KW-1185">Reference proteome</keyword>
<reference evidence="2 3" key="1">
    <citation type="submission" date="2022-11" db="EMBL/GenBank/DDBJ databases">
        <title>Whole genome sequence of Eschrichtius robustus ER-17-0199.</title>
        <authorList>
            <person name="Bruniche-Olsen A."/>
            <person name="Black A.N."/>
            <person name="Fields C.J."/>
            <person name="Walden K."/>
            <person name="Dewoody J.A."/>
        </authorList>
    </citation>
    <scope>NUCLEOTIDE SEQUENCE [LARGE SCALE GENOMIC DNA]</scope>
    <source>
        <strain evidence="2">ER-17-0199</strain>
        <tissue evidence="2">Blubber</tissue>
    </source>
</reference>
<comment type="caution">
    <text evidence="2">The sequence shown here is derived from an EMBL/GenBank/DDBJ whole genome shotgun (WGS) entry which is preliminary data.</text>
</comment>